<dbReference type="Proteomes" id="UP000183832">
    <property type="component" value="Unassembled WGS sequence"/>
</dbReference>
<keyword evidence="2" id="KW-1185">Reference proteome</keyword>
<protein>
    <submittedName>
        <fullName evidence="1">CLUMA_CG015957, isoform A</fullName>
    </submittedName>
</protein>
<dbReference type="EMBL" id="CVRI01000058">
    <property type="protein sequence ID" value="CRL02802.1"/>
    <property type="molecule type" value="Genomic_DNA"/>
</dbReference>
<sequence length="93" mass="11236">MKVVESYEKTFMRDFRHGTISLKALRNDTLNSINQMFMLIERMTKYILMKKEKENLFLSLFMDLNSFVYPHKTCHKTHSLNMTFALFRSQIFD</sequence>
<name>A0A1J1ISU5_9DIPT</name>
<organism evidence="1 2">
    <name type="scientific">Clunio marinus</name>
    <dbReference type="NCBI Taxonomy" id="568069"/>
    <lineage>
        <taxon>Eukaryota</taxon>
        <taxon>Metazoa</taxon>
        <taxon>Ecdysozoa</taxon>
        <taxon>Arthropoda</taxon>
        <taxon>Hexapoda</taxon>
        <taxon>Insecta</taxon>
        <taxon>Pterygota</taxon>
        <taxon>Neoptera</taxon>
        <taxon>Endopterygota</taxon>
        <taxon>Diptera</taxon>
        <taxon>Nematocera</taxon>
        <taxon>Chironomoidea</taxon>
        <taxon>Chironomidae</taxon>
        <taxon>Clunio</taxon>
    </lineage>
</organism>
<reference evidence="1 2" key="1">
    <citation type="submission" date="2015-04" db="EMBL/GenBank/DDBJ databases">
        <authorList>
            <person name="Syromyatnikov M.Y."/>
            <person name="Popov V.N."/>
        </authorList>
    </citation>
    <scope>NUCLEOTIDE SEQUENCE [LARGE SCALE GENOMIC DNA]</scope>
</reference>
<proteinExistence type="predicted"/>
<dbReference type="AlphaFoldDB" id="A0A1J1ISU5"/>
<evidence type="ECO:0000313" key="1">
    <source>
        <dbReference type="EMBL" id="CRL02802.1"/>
    </source>
</evidence>
<gene>
    <name evidence="1" type="ORF">CLUMA_CG015957</name>
</gene>
<accession>A0A1J1ISU5</accession>
<evidence type="ECO:0000313" key="2">
    <source>
        <dbReference type="Proteomes" id="UP000183832"/>
    </source>
</evidence>